<dbReference type="PROSITE" id="PS50082">
    <property type="entry name" value="WD_REPEATS_2"/>
    <property type="match status" value="1"/>
</dbReference>
<evidence type="ECO:0000256" key="6">
    <source>
        <dbReference type="PROSITE-ProRule" id="PRU00221"/>
    </source>
</evidence>
<keyword evidence="3" id="KW-0677">Repeat</keyword>
<dbReference type="EMBL" id="ML213524">
    <property type="protein sequence ID" value="TFK47422.1"/>
    <property type="molecule type" value="Genomic_DNA"/>
</dbReference>
<dbReference type="GO" id="GO:0031145">
    <property type="term" value="P:anaphase-promoting complex-dependent catabolic process"/>
    <property type="evidence" value="ECO:0007669"/>
    <property type="project" value="TreeGrafter"/>
</dbReference>
<dbReference type="AlphaFoldDB" id="A0A5C3MPV3"/>
<dbReference type="InterPro" id="IPR015943">
    <property type="entry name" value="WD40/YVTN_repeat-like_dom_sf"/>
</dbReference>
<dbReference type="InterPro" id="IPR036322">
    <property type="entry name" value="WD40_repeat_dom_sf"/>
</dbReference>
<dbReference type="PROSITE" id="PS50294">
    <property type="entry name" value="WD_REPEATS_REGION"/>
    <property type="match status" value="1"/>
</dbReference>
<evidence type="ECO:0000256" key="2">
    <source>
        <dbReference type="ARBA" id="ARBA00022618"/>
    </source>
</evidence>
<protein>
    <submittedName>
        <fullName evidence="8">WD40 repeat-like protein</fullName>
    </submittedName>
</protein>
<evidence type="ECO:0000256" key="7">
    <source>
        <dbReference type="SAM" id="MobiDB-lite"/>
    </source>
</evidence>
<dbReference type="GO" id="GO:0010997">
    <property type="term" value="F:anaphase-promoting complex binding"/>
    <property type="evidence" value="ECO:0007669"/>
    <property type="project" value="InterPro"/>
</dbReference>
<dbReference type="GO" id="GO:0005680">
    <property type="term" value="C:anaphase-promoting complex"/>
    <property type="evidence" value="ECO:0007669"/>
    <property type="project" value="TreeGrafter"/>
</dbReference>
<gene>
    <name evidence="8" type="ORF">OE88DRAFT_1666199</name>
</gene>
<dbReference type="Proteomes" id="UP000305948">
    <property type="component" value="Unassembled WGS sequence"/>
</dbReference>
<dbReference type="PANTHER" id="PTHR19918:SF8">
    <property type="entry name" value="FI02843P"/>
    <property type="match status" value="1"/>
</dbReference>
<feature type="repeat" description="WD" evidence="6">
    <location>
        <begin position="320"/>
        <end position="352"/>
    </location>
</feature>
<dbReference type="InterPro" id="IPR033010">
    <property type="entry name" value="Cdc20/Fizzy"/>
</dbReference>
<dbReference type="GO" id="GO:0051301">
    <property type="term" value="P:cell division"/>
    <property type="evidence" value="ECO:0007669"/>
    <property type="project" value="UniProtKB-KW"/>
</dbReference>
<evidence type="ECO:0000256" key="1">
    <source>
        <dbReference type="ARBA" id="ARBA00022574"/>
    </source>
</evidence>
<dbReference type="OrthoDB" id="10263272at2759"/>
<feature type="region of interest" description="Disordered" evidence="7">
    <location>
        <begin position="110"/>
        <end position="138"/>
    </location>
</feature>
<dbReference type="InterPro" id="IPR001680">
    <property type="entry name" value="WD40_rpt"/>
</dbReference>
<sequence>MPSATPAAAGPSRPKRQRSPAAESGSRTKRPRPSPIRTTQLQRSLSAAGLTFRQHVDGPPVAMPPPPEVPATPREATPASERGTPAPSSRWQTPAPGLRRSVSLSSIYSGIRDGSIVPPSPTPSRRSQTPSTIPRGQTPASVFAQLKHDRDQWRYKEMVERLMPKVSKQTSRLSANRNFQYMDISSKAFLAMPDPVDERRPLCPMTWSDNDKLFFINGERVMLRDMANDAKEVELMKMSHLRLLEAAPGESANTLAIGTVKEGQMHLMDSATMEFIRKINVKGVTYAKWNGSLLTAGSQDGSIKHIDIRVNGRRSVVAKCKGHDGYISCLSWRKDGNFLASGDAHGYLNVWDKRQLKSQVPLLFNDHSLWSNVPQEPGIITALAWVPWQSDRLMSGCANFSDKTGEISFWKIDHKLERVKPNWTQCSLVTSLHFSPSAACKEMLITSSGKFDEEWWRKEQVEPTGRDRGEPDPFDGISVLDMAFDFVTADRGVGELVTASVLSPDGTRLACAVPKYRTVKIWDVWGKARPIVEPAPPRPRLKAHDFASWGGRYQIR</sequence>
<proteinExistence type="predicted"/>
<name>A0A5C3MPV3_9AGAM</name>
<evidence type="ECO:0000313" key="8">
    <source>
        <dbReference type="EMBL" id="TFK47422.1"/>
    </source>
</evidence>
<keyword evidence="4" id="KW-0498">Mitosis</keyword>
<reference evidence="8 9" key="1">
    <citation type="journal article" date="2019" name="Nat. Ecol. Evol.">
        <title>Megaphylogeny resolves global patterns of mushroom evolution.</title>
        <authorList>
            <person name="Varga T."/>
            <person name="Krizsan K."/>
            <person name="Foldi C."/>
            <person name="Dima B."/>
            <person name="Sanchez-Garcia M."/>
            <person name="Sanchez-Ramirez S."/>
            <person name="Szollosi G.J."/>
            <person name="Szarkandi J.G."/>
            <person name="Papp V."/>
            <person name="Albert L."/>
            <person name="Andreopoulos W."/>
            <person name="Angelini C."/>
            <person name="Antonin V."/>
            <person name="Barry K.W."/>
            <person name="Bougher N.L."/>
            <person name="Buchanan P."/>
            <person name="Buyck B."/>
            <person name="Bense V."/>
            <person name="Catcheside P."/>
            <person name="Chovatia M."/>
            <person name="Cooper J."/>
            <person name="Damon W."/>
            <person name="Desjardin D."/>
            <person name="Finy P."/>
            <person name="Geml J."/>
            <person name="Haridas S."/>
            <person name="Hughes K."/>
            <person name="Justo A."/>
            <person name="Karasinski D."/>
            <person name="Kautmanova I."/>
            <person name="Kiss B."/>
            <person name="Kocsube S."/>
            <person name="Kotiranta H."/>
            <person name="LaButti K.M."/>
            <person name="Lechner B.E."/>
            <person name="Liimatainen K."/>
            <person name="Lipzen A."/>
            <person name="Lukacs Z."/>
            <person name="Mihaltcheva S."/>
            <person name="Morgado L.N."/>
            <person name="Niskanen T."/>
            <person name="Noordeloos M.E."/>
            <person name="Ohm R.A."/>
            <person name="Ortiz-Santana B."/>
            <person name="Ovrebo C."/>
            <person name="Racz N."/>
            <person name="Riley R."/>
            <person name="Savchenko A."/>
            <person name="Shiryaev A."/>
            <person name="Soop K."/>
            <person name="Spirin V."/>
            <person name="Szebenyi C."/>
            <person name="Tomsovsky M."/>
            <person name="Tulloss R.E."/>
            <person name="Uehling J."/>
            <person name="Grigoriev I.V."/>
            <person name="Vagvolgyi C."/>
            <person name="Papp T."/>
            <person name="Martin F.M."/>
            <person name="Miettinen O."/>
            <person name="Hibbett D.S."/>
            <person name="Nagy L.G."/>
        </authorList>
    </citation>
    <scope>NUCLEOTIDE SEQUENCE [LARGE SCALE GENOMIC DNA]</scope>
    <source>
        <strain evidence="8 9">OMC1185</strain>
    </source>
</reference>
<feature type="compositionally biased region" description="Pro residues" evidence="7">
    <location>
        <begin position="61"/>
        <end position="70"/>
    </location>
</feature>
<dbReference type="Pfam" id="PF00400">
    <property type="entry name" value="WD40"/>
    <property type="match status" value="1"/>
</dbReference>
<evidence type="ECO:0000256" key="3">
    <source>
        <dbReference type="ARBA" id="ARBA00022737"/>
    </source>
</evidence>
<dbReference type="Gene3D" id="2.130.10.10">
    <property type="entry name" value="YVTN repeat-like/Quinoprotein amine dehydrogenase"/>
    <property type="match status" value="1"/>
</dbReference>
<dbReference type="GO" id="GO:1990757">
    <property type="term" value="F:ubiquitin ligase activator activity"/>
    <property type="evidence" value="ECO:0007669"/>
    <property type="project" value="TreeGrafter"/>
</dbReference>
<feature type="region of interest" description="Disordered" evidence="7">
    <location>
        <begin position="1"/>
        <end position="98"/>
    </location>
</feature>
<accession>A0A5C3MPV3</accession>
<evidence type="ECO:0000313" key="9">
    <source>
        <dbReference type="Proteomes" id="UP000305948"/>
    </source>
</evidence>
<feature type="compositionally biased region" description="Polar residues" evidence="7">
    <location>
        <begin position="36"/>
        <end position="45"/>
    </location>
</feature>
<dbReference type="SMART" id="SM00320">
    <property type="entry name" value="WD40"/>
    <property type="match status" value="4"/>
</dbReference>
<keyword evidence="1 6" id="KW-0853">WD repeat</keyword>
<keyword evidence="2" id="KW-0132">Cell division</keyword>
<feature type="compositionally biased region" description="Low complexity" evidence="7">
    <location>
        <begin position="123"/>
        <end position="135"/>
    </location>
</feature>
<evidence type="ECO:0000256" key="5">
    <source>
        <dbReference type="ARBA" id="ARBA00023306"/>
    </source>
</evidence>
<dbReference type="SUPFAM" id="SSF50978">
    <property type="entry name" value="WD40 repeat-like"/>
    <property type="match status" value="1"/>
</dbReference>
<keyword evidence="9" id="KW-1185">Reference proteome</keyword>
<dbReference type="PANTHER" id="PTHR19918">
    <property type="entry name" value="CELL DIVISION CYCLE 20 CDC20 FIZZY -RELATED"/>
    <property type="match status" value="1"/>
</dbReference>
<evidence type="ECO:0000256" key="4">
    <source>
        <dbReference type="ARBA" id="ARBA00022776"/>
    </source>
</evidence>
<organism evidence="8 9">
    <name type="scientific">Heliocybe sulcata</name>
    <dbReference type="NCBI Taxonomy" id="5364"/>
    <lineage>
        <taxon>Eukaryota</taxon>
        <taxon>Fungi</taxon>
        <taxon>Dikarya</taxon>
        <taxon>Basidiomycota</taxon>
        <taxon>Agaricomycotina</taxon>
        <taxon>Agaricomycetes</taxon>
        <taxon>Gloeophyllales</taxon>
        <taxon>Gloeophyllaceae</taxon>
        <taxon>Heliocybe</taxon>
    </lineage>
</organism>
<dbReference type="GO" id="GO:1905786">
    <property type="term" value="P:positive regulation of anaphase-promoting complex-dependent catabolic process"/>
    <property type="evidence" value="ECO:0007669"/>
    <property type="project" value="TreeGrafter"/>
</dbReference>
<dbReference type="STRING" id="5364.A0A5C3MPV3"/>
<keyword evidence="5" id="KW-0131">Cell cycle</keyword>